<organism evidence="2 3">
    <name type="scientific">Microlunatus sagamiharensis</name>
    <dbReference type="NCBI Taxonomy" id="546874"/>
    <lineage>
        <taxon>Bacteria</taxon>
        <taxon>Bacillati</taxon>
        <taxon>Actinomycetota</taxon>
        <taxon>Actinomycetes</taxon>
        <taxon>Propionibacteriales</taxon>
        <taxon>Propionibacteriaceae</taxon>
        <taxon>Microlunatus</taxon>
    </lineage>
</organism>
<evidence type="ECO:0000256" key="1">
    <source>
        <dbReference type="ARBA" id="ARBA00006479"/>
    </source>
</evidence>
<dbReference type="InterPro" id="IPR036388">
    <property type="entry name" value="WH-like_DNA-bd_sf"/>
</dbReference>
<accession>A0A1H2LGM9</accession>
<dbReference type="STRING" id="546874.SAMN04488544_0091"/>
<dbReference type="PROSITE" id="PS01125">
    <property type="entry name" value="ROK"/>
    <property type="match status" value="1"/>
</dbReference>
<dbReference type="InterPro" id="IPR000600">
    <property type="entry name" value="ROK"/>
</dbReference>
<proteinExistence type="inferred from homology"/>
<keyword evidence="3" id="KW-1185">Reference proteome</keyword>
<comment type="similarity">
    <text evidence="1">Belongs to the ROK (NagC/XylR) family.</text>
</comment>
<dbReference type="PANTHER" id="PTHR18964">
    <property type="entry name" value="ROK (REPRESSOR, ORF, KINASE) FAMILY"/>
    <property type="match status" value="1"/>
</dbReference>
<dbReference type="OrthoDB" id="9810372at2"/>
<dbReference type="SUPFAM" id="SSF53067">
    <property type="entry name" value="Actin-like ATPase domain"/>
    <property type="match status" value="2"/>
</dbReference>
<sequence length="372" mass="36992">MATRATDLLAVVHARPGVTRSAAAKVVGIGTGASTELVARLVEASLLSETAAPPSGARGRPTTVLTAHPRGPLVLAAEVTNASWRVDAVELGAGAVDQAGGSLDDPGWASVSAALSEAVAGLRARHGERVRALGVAVPGTVSRALRVTSSPLGWDGVDLRAVWPDAPLLVAGNDATLAAAAESRRGAAADAAVVLHLRVESGLGGAVVDHGVALTGATGAAGEFGHMPLGDPEVLCPCGARGCWGTAVDGSALALLLGRPVPADPVAFGRELLGRERLDRQEHDAVLVVAAALGRGAAGLVNGLDADVVTLGGLAADLLRAAPDALHEAYAGGLMAYRRSSPPPLVPAALGEDGPVVGAADLAWDALLPTLA</sequence>
<protein>
    <submittedName>
        <fullName evidence="2">Sugar kinase of the NBD/HSP70 family, may contain an N-terminal HTH domain</fullName>
    </submittedName>
</protein>
<keyword evidence="2" id="KW-0418">Kinase</keyword>
<dbReference type="RefSeq" id="WP_091072148.1">
    <property type="nucleotide sequence ID" value="NZ_LT629799.1"/>
</dbReference>
<dbReference type="AlphaFoldDB" id="A0A1H2LGM9"/>
<keyword evidence="2" id="KW-0808">Transferase</keyword>
<gene>
    <name evidence="2" type="ORF">SAMN04488544_0091</name>
</gene>
<evidence type="ECO:0000313" key="3">
    <source>
        <dbReference type="Proteomes" id="UP000198825"/>
    </source>
</evidence>
<dbReference type="PANTHER" id="PTHR18964:SF149">
    <property type="entry name" value="BIFUNCTIONAL UDP-N-ACETYLGLUCOSAMINE 2-EPIMERASE_N-ACETYLMANNOSAMINE KINASE"/>
    <property type="match status" value="1"/>
</dbReference>
<dbReference type="InterPro" id="IPR049874">
    <property type="entry name" value="ROK_cs"/>
</dbReference>
<dbReference type="GO" id="GO:0016301">
    <property type="term" value="F:kinase activity"/>
    <property type="evidence" value="ECO:0007669"/>
    <property type="project" value="UniProtKB-KW"/>
</dbReference>
<dbReference type="Proteomes" id="UP000198825">
    <property type="component" value="Chromosome I"/>
</dbReference>
<dbReference type="Pfam" id="PF00480">
    <property type="entry name" value="ROK"/>
    <property type="match status" value="1"/>
</dbReference>
<dbReference type="Gene3D" id="3.30.420.40">
    <property type="match status" value="2"/>
</dbReference>
<reference evidence="3" key="1">
    <citation type="submission" date="2016-10" db="EMBL/GenBank/DDBJ databases">
        <authorList>
            <person name="Varghese N."/>
            <person name="Submissions S."/>
        </authorList>
    </citation>
    <scope>NUCLEOTIDE SEQUENCE [LARGE SCALE GENOMIC DNA]</scope>
    <source>
        <strain evidence="3">DSM 21743</strain>
    </source>
</reference>
<dbReference type="Gene3D" id="1.10.10.10">
    <property type="entry name" value="Winged helix-like DNA-binding domain superfamily/Winged helix DNA-binding domain"/>
    <property type="match status" value="1"/>
</dbReference>
<evidence type="ECO:0000313" key="2">
    <source>
        <dbReference type="EMBL" id="SDU79992.1"/>
    </source>
</evidence>
<dbReference type="EMBL" id="LT629799">
    <property type="protein sequence ID" value="SDU79992.1"/>
    <property type="molecule type" value="Genomic_DNA"/>
</dbReference>
<dbReference type="InterPro" id="IPR043129">
    <property type="entry name" value="ATPase_NBD"/>
</dbReference>
<name>A0A1H2LGM9_9ACTN</name>